<keyword evidence="3 5" id="KW-0285">Flavoprotein</keyword>
<dbReference type="PANTHER" id="PTHR11552">
    <property type="entry name" value="GLUCOSE-METHANOL-CHOLINE GMC OXIDOREDUCTASE"/>
    <property type="match status" value="1"/>
</dbReference>
<evidence type="ECO:0000256" key="3">
    <source>
        <dbReference type="ARBA" id="ARBA00022630"/>
    </source>
</evidence>
<evidence type="ECO:0000313" key="8">
    <source>
        <dbReference type="EMBL" id="MDX8490283.1"/>
    </source>
</evidence>
<dbReference type="PROSITE" id="PS00623">
    <property type="entry name" value="GMC_OXRED_1"/>
    <property type="match status" value="1"/>
</dbReference>
<dbReference type="Proteomes" id="UP001271249">
    <property type="component" value="Unassembled WGS sequence"/>
</dbReference>
<dbReference type="PROSITE" id="PS00624">
    <property type="entry name" value="GMC_OXRED_2"/>
    <property type="match status" value="1"/>
</dbReference>
<dbReference type="InterPro" id="IPR000172">
    <property type="entry name" value="GMC_OxRdtase_N"/>
</dbReference>
<proteinExistence type="inferred from homology"/>
<keyword evidence="9" id="KW-1185">Reference proteome</keyword>
<dbReference type="Pfam" id="PF05199">
    <property type="entry name" value="GMC_oxred_C"/>
    <property type="match status" value="1"/>
</dbReference>
<dbReference type="Gene3D" id="3.30.560.10">
    <property type="entry name" value="Glucose Oxidase, domain 3"/>
    <property type="match status" value="1"/>
</dbReference>
<evidence type="ECO:0000256" key="5">
    <source>
        <dbReference type="RuleBase" id="RU003968"/>
    </source>
</evidence>
<evidence type="ECO:0000256" key="4">
    <source>
        <dbReference type="ARBA" id="ARBA00022827"/>
    </source>
</evidence>
<sequence length="560" mass="60977">MRFRGDRFRHASSAGILEGLGMKTESYDYIVVGAGSAGCVVANRLSADPSVRVCLIEAGGSDDSLRVKVPAGILSLYGNPNYDYCFVGVPQPHLNNRKIPVNRGKALGGSSSINSMVYIRGAAEDYDEWAGLGCAGWSYSDVLPVFRKLERNLIAQDPRYHGSDGELLVDNPRDPNVLSSMFVKAGKNAGLPANEDFNAESQFGVGIYNVTQDRGQRFSSFSAFMRPVLDRKNLTLISQCEVIDLVIADGHATGMRVRHEGQQKILAASREIVLSAGAVNSPKILMASGIGPAAELRQIGITPVLDLPGVGKNLQDHVDGMITVRSRSTRTFGLSLANLPRIAAAPFQYFVRRKGMLTTNYVEAGGFTKTRHANGLPDIQFHFVPGYRSHRGRLIEYGHGYAVHTCVLRPKSVGEIRLSRHSSRRDVLIDHRFFADEDDAMVLVEGIKIARKILAASEFDPVRGKEMLPGKDVRTDDEILAYLRAEALTVYHPVGTCKMGTDAMAVVDPATLKVRGMDGLRVADASIMPKLIGGNTNAPSMMIGQKASEMILGSNWRSDR</sequence>
<gene>
    <name evidence="8" type="ORF">RFN29_01700</name>
</gene>
<evidence type="ECO:0000256" key="2">
    <source>
        <dbReference type="ARBA" id="ARBA00010790"/>
    </source>
</evidence>
<comment type="caution">
    <text evidence="8">The sequence shown here is derived from an EMBL/GenBank/DDBJ whole genome shotgun (WGS) entry which is preliminary data.</text>
</comment>
<dbReference type="Pfam" id="PF00732">
    <property type="entry name" value="GMC_oxred_N"/>
    <property type="match status" value="1"/>
</dbReference>
<evidence type="ECO:0000259" key="7">
    <source>
        <dbReference type="PROSITE" id="PS00624"/>
    </source>
</evidence>
<comment type="cofactor">
    <cofactor evidence="1">
        <name>FAD</name>
        <dbReference type="ChEBI" id="CHEBI:57692"/>
    </cofactor>
</comment>
<dbReference type="InterPro" id="IPR007867">
    <property type="entry name" value="GMC_OxRtase_C"/>
</dbReference>
<evidence type="ECO:0000259" key="6">
    <source>
        <dbReference type="PROSITE" id="PS00623"/>
    </source>
</evidence>
<protein>
    <submittedName>
        <fullName evidence="8">GMC family oxidoreductase N-terminal domain-containing protein</fullName>
    </submittedName>
</protein>
<name>A0ABU4YVC2_9HYPH</name>
<dbReference type="Gene3D" id="3.50.50.60">
    <property type="entry name" value="FAD/NAD(P)-binding domain"/>
    <property type="match status" value="1"/>
</dbReference>
<dbReference type="PIRSF" id="PIRSF000137">
    <property type="entry name" value="Alcohol_oxidase"/>
    <property type="match status" value="1"/>
</dbReference>
<evidence type="ECO:0000256" key="1">
    <source>
        <dbReference type="ARBA" id="ARBA00001974"/>
    </source>
</evidence>
<comment type="similarity">
    <text evidence="2 5">Belongs to the GMC oxidoreductase family.</text>
</comment>
<dbReference type="InterPro" id="IPR012132">
    <property type="entry name" value="GMC_OxRdtase"/>
</dbReference>
<dbReference type="PANTHER" id="PTHR11552:SF147">
    <property type="entry name" value="CHOLINE DEHYDROGENASE, MITOCHONDRIAL"/>
    <property type="match status" value="1"/>
</dbReference>
<dbReference type="SUPFAM" id="SSF51905">
    <property type="entry name" value="FAD/NAD(P)-binding domain"/>
    <property type="match status" value="1"/>
</dbReference>
<feature type="domain" description="Glucose-methanol-choline oxidoreductase N-terminal" evidence="6">
    <location>
        <begin position="104"/>
        <end position="127"/>
    </location>
</feature>
<dbReference type="EMBL" id="JAVIJC010000001">
    <property type="protein sequence ID" value="MDX8490283.1"/>
    <property type="molecule type" value="Genomic_DNA"/>
</dbReference>
<evidence type="ECO:0000313" key="9">
    <source>
        <dbReference type="Proteomes" id="UP001271249"/>
    </source>
</evidence>
<keyword evidence="4 5" id="KW-0274">FAD</keyword>
<reference evidence="8 9" key="1">
    <citation type="submission" date="2023-08" db="EMBL/GenBank/DDBJ databases">
        <title>Implementing the SeqCode for naming new Mesorhizobium species isolated from Vachellia karroo root nodules.</title>
        <authorList>
            <person name="Van Lill M."/>
        </authorList>
    </citation>
    <scope>NUCLEOTIDE SEQUENCE [LARGE SCALE GENOMIC DNA]</scope>
    <source>
        <strain evidence="8 9">VK22B</strain>
    </source>
</reference>
<accession>A0ABU4YVC2</accession>
<organism evidence="8 9">
    <name type="scientific">Mesorhizobium captivum</name>
    <dbReference type="NCBI Taxonomy" id="3072319"/>
    <lineage>
        <taxon>Bacteria</taxon>
        <taxon>Pseudomonadati</taxon>
        <taxon>Pseudomonadota</taxon>
        <taxon>Alphaproteobacteria</taxon>
        <taxon>Hyphomicrobiales</taxon>
        <taxon>Phyllobacteriaceae</taxon>
        <taxon>Mesorhizobium</taxon>
    </lineage>
</organism>
<dbReference type="InterPro" id="IPR036188">
    <property type="entry name" value="FAD/NAD-bd_sf"/>
</dbReference>
<dbReference type="SUPFAM" id="SSF54373">
    <property type="entry name" value="FAD-linked reductases, C-terminal domain"/>
    <property type="match status" value="1"/>
</dbReference>
<feature type="domain" description="Glucose-methanol-choline oxidoreductase N-terminal" evidence="7">
    <location>
        <begin position="277"/>
        <end position="291"/>
    </location>
</feature>